<feature type="region of interest" description="Disordered" evidence="1">
    <location>
        <begin position="36"/>
        <end position="58"/>
    </location>
</feature>
<protein>
    <submittedName>
        <fullName evidence="2">Uncharacterized protein</fullName>
    </submittedName>
</protein>
<reference evidence="2 3" key="1">
    <citation type="journal article" date="2013" name="PLoS ONE">
        <title>Genomic and secretomic analyses reveal unique features of the lignocellulolytic enzyme system of Penicillium decumbens.</title>
        <authorList>
            <person name="Liu G."/>
            <person name="Zhang L."/>
            <person name="Wei X."/>
            <person name="Zou G."/>
            <person name="Qin Y."/>
            <person name="Ma L."/>
            <person name="Li J."/>
            <person name="Zheng H."/>
            <person name="Wang S."/>
            <person name="Wang C."/>
            <person name="Xun L."/>
            <person name="Zhao G.-P."/>
            <person name="Zhou Z."/>
            <person name="Qu Y."/>
        </authorList>
    </citation>
    <scope>NUCLEOTIDE SEQUENCE [LARGE SCALE GENOMIC DNA]</scope>
    <source>
        <strain evidence="3">114-2 / CGMCC 5302</strain>
    </source>
</reference>
<name>S7ZZ48_PENO1</name>
<evidence type="ECO:0000313" key="3">
    <source>
        <dbReference type="Proteomes" id="UP000019376"/>
    </source>
</evidence>
<dbReference type="Proteomes" id="UP000019376">
    <property type="component" value="Unassembled WGS sequence"/>
</dbReference>
<sequence length="132" mass="14663">MTHEVCTVLGPDSTLQDLRMKRVPVRQQHEACSTLLPRKQHPKLANAPKSDRRDSVIPHSTRAKCESILFRVGLTWDRRHNSVPLTDRVPPGGNLQAGRLGSVRRYDEICELTPVSVSASGTDFVPGLDSLE</sequence>
<evidence type="ECO:0000313" key="2">
    <source>
        <dbReference type="EMBL" id="EPS34101.1"/>
    </source>
</evidence>
<keyword evidence="3" id="KW-1185">Reference proteome</keyword>
<accession>S7ZZ48</accession>
<organism evidence="2 3">
    <name type="scientific">Penicillium oxalicum (strain 114-2 / CGMCC 5302)</name>
    <name type="common">Penicillium decumbens</name>
    <dbReference type="NCBI Taxonomy" id="933388"/>
    <lineage>
        <taxon>Eukaryota</taxon>
        <taxon>Fungi</taxon>
        <taxon>Dikarya</taxon>
        <taxon>Ascomycota</taxon>
        <taxon>Pezizomycotina</taxon>
        <taxon>Eurotiomycetes</taxon>
        <taxon>Eurotiomycetidae</taxon>
        <taxon>Eurotiales</taxon>
        <taxon>Aspergillaceae</taxon>
        <taxon>Penicillium</taxon>
    </lineage>
</organism>
<dbReference type="AlphaFoldDB" id="S7ZZ48"/>
<evidence type="ECO:0000256" key="1">
    <source>
        <dbReference type="SAM" id="MobiDB-lite"/>
    </source>
</evidence>
<gene>
    <name evidence="2" type="ORF">PDE_09063</name>
</gene>
<dbReference type="HOGENOM" id="CLU_1917779_0_0_1"/>
<dbReference type="EMBL" id="KB644415">
    <property type="protein sequence ID" value="EPS34101.1"/>
    <property type="molecule type" value="Genomic_DNA"/>
</dbReference>
<proteinExistence type="predicted"/>